<dbReference type="OrthoDB" id="6499973at2759"/>
<feature type="transmembrane region" description="Helical" evidence="2">
    <location>
        <begin position="116"/>
        <end position="135"/>
    </location>
</feature>
<feature type="transmembrane region" description="Helical" evidence="2">
    <location>
        <begin position="174"/>
        <end position="197"/>
    </location>
</feature>
<feature type="transmembrane region" description="Helical" evidence="2">
    <location>
        <begin position="428"/>
        <end position="447"/>
    </location>
</feature>
<dbReference type="InterPro" id="IPR050327">
    <property type="entry name" value="Proton-linked_MCT"/>
</dbReference>
<sequence length="562" mass="60815">MSAVDKTLLSVPTQQASDVANGTKRSGTVLKESQHPLQPDGGWGWVVCLTSMACNGTVFGIINTFGTLYVAMREHYAKDDPNVSFKTSWVGSVNTGITFLMCMISSILSDRIGIRLTGIIGGVLACIGLLASAFVEELMLLYLTYGIITGIGFACSYAPSLVILGHYFKRHMGLVNGLVTFGSSVFTIALVFALPVLLDAIDLKYTLLFLAGMAVLLIPYSCTWKPIFTKDNLAVSQAAMSTMSIEMLQSQCHECCKFTRTFLNVKIWRNRGYVVWAVSCGVSLFGYFVPFVHIIKYVNDAFPGNNGSILIMCIAITSGVARVACGKLADFKWVNRVRLQQAAFAIMGVVTLCIPFSDSFGGLIAICLIIGVCDGIFICLLGPIAFDLVGERSASQALGFLLGIFSIPMTVGPPFAGLLYDHLGSYNIAFHIAGCPPIIGALIMFFIPRTKPNVPAVTTIEEFAAVSCHDIYHSKLAFEHTVEAPKVSAVTPEVIVIEDMDELEQLRASDGTIINANATLQLRLPDEESKTQDRNNSTDSEITAEPLENEPMLPVQETNASV</sequence>
<feature type="transmembrane region" description="Helical" evidence="2">
    <location>
        <begin position="89"/>
        <end position="109"/>
    </location>
</feature>
<dbReference type="SUPFAM" id="SSF103473">
    <property type="entry name" value="MFS general substrate transporter"/>
    <property type="match status" value="1"/>
</dbReference>
<feature type="transmembrane region" description="Helical" evidence="2">
    <location>
        <begin position="398"/>
        <end position="416"/>
    </location>
</feature>
<feature type="region of interest" description="Disordered" evidence="1">
    <location>
        <begin position="1"/>
        <end position="25"/>
    </location>
</feature>
<dbReference type="EnsemblMetazoa" id="BGLB007742-RD">
    <property type="protein sequence ID" value="BGLB007742-PD"/>
    <property type="gene ID" value="BGLB007742"/>
</dbReference>
<dbReference type="VEuPathDB" id="VectorBase:BGLB007742"/>
<feature type="compositionally biased region" description="Polar residues" evidence="1">
    <location>
        <begin position="10"/>
        <end position="25"/>
    </location>
</feature>
<dbReference type="InterPro" id="IPR036259">
    <property type="entry name" value="MFS_trans_sf"/>
</dbReference>
<reference evidence="3" key="1">
    <citation type="submission" date="2020-05" db="UniProtKB">
        <authorList>
            <consortium name="EnsemblMetazoa"/>
        </authorList>
    </citation>
    <scope>IDENTIFICATION</scope>
    <source>
        <strain evidence="3">BB02</strain>
    </source>
</reference>
<dbReference type="EnsemblMetazoa" id="BGLB007742-RC">
    <property type="protein sequence ID" value="BGLB007742-PC"/>
    <property type="gene ID" value="BGLB007742"/>
</dbReference>
<evidence type="ECO:0000313" key="4">
    <source>
        <dbReference type="Proteomes" id="UP000076420"/>
    </source>
</evidence>
<proteinExistence type="predicted"/>
<dbReference type="AlphaFoldDB" id="A0A2C9JTB4"/>
<dbReference type="EnsemblMetazoa" id="BGLB007742-RB">
    <property type="protein sequence ID" value="BGLB007742-PB"/>
    <property type="gene ID" value="BGLB007742"/>
</dbReference>
<gene>
    <name evidence="3" type="primary">106067369</name>
</gene>
<evidence type="ECO:0008006" key="5">
    <source>
        <dbReference type="Google" id="ProtNLM"/>
    </source>
</evidence>
<dbReference type="GO" id="GO:0022857">
    <property type="term" value="F:transmembrane transporter activity"/>
    <property type="evidence" value="ECO:0007669"/>
    <property type="project" value="InterPro"/>
</dbReference>
<dbReference type="VEuPathDB" id="VectorBase:BGLAX_030631"/>
<organism evidence="3 4">
    <name type="scientific">Biomphalaria glabrata</name>
    <name type="common">Bloodfluke planorb</name>
    <name type="synonym">Freshwater snail</name>
    <dbReference type="NCBI Taxonomy" id="6526"/>
    <lineage>
        <taxon>Eukaryota</taxon>
        <taxon>Metazoa</taxon>
        <taxon>Spiralia</taxon>
        <taxon>Lophotrochozoa</taxon>
        <taxon>Mollusca</taxon>
        <taxon>Gastropoda</taxon>
        <taxon>Heterobranchia</taxon>
        <taxon>Euthyneura</taxon>
        <taxon>Panpulmonata</taxon>
        <taxon>Hygrophila</taxon>
        <taxon>Lymnaeoidea</taxon>
        <taxon>Planorbidae</taxon>
        <taxon>Biomphalaria</taxon>
    </lineage>
</organism>
<keyword evidence="2" id="KW-1133">Transmembrane helix</keyword>
<dbReference type="Proteomes" id="UP000076420">
    <property type="component" value="Unassembled WGS sequence"/>
</dbReference>
<evidence type="ECO:0000256" key="1">
    <source>
        <dbReference type="SAM" id="MobiDB-lite"/>
    </source>
</evidence>
<evidence type="ECO:0000256" key="2">
    <source>
        <dbReference type="SAM" id="Phobius"/>
    </source>
</evidence>
<feature type="transmembrane region" description="Helical" evidence="2">
    <location>
        <begin position="363"/>
        <end position="386"/>
    </location>
</feature>
<keyword evidence="2" id="KW-0472">Membrane</keyword>
<feature type="transmembrane region" description="Helical" evidence="2">
    <location>
        <begin position="273"/>
        <end position="295"/>
    </location>
</feature>
<protein>
    <recommendedName>
        <fullName evidence="5">Major facilitator superfamily (MFS) profile domain-containing protein</fullName>
    </recommendedName>
</protein>
<dbReference type="PANTHER" id="PTHR11360">
    <property type="entry name" value="MONOCARBOXYLATE TRANSPORTER"/>
    <property type="match status" value="1"/>
</dbReference>
<feature type="transmembrane region" description="Helical" evidence="2">
    <location>
        <begin position="43"/>
        <end position="69"/>
    </location>
</feature>
<dbReference type="RefSeq" id="XP_013081994.2">
    <property type="nucleotide sequence ID" value="XM_013226540.2"/>
</dbReference>
<evidence type="ECO:0000313" key="3">
    <source>
        <dbReference type="EnsemblMetazoa" id="BGLB007742-PC"/>
    </source>
</evidence>
<dbReference type="Gene3D" id="1.20.1250.20">
    <property type="entry name" value="MFS general substrate transporter like domains"/>
    <property type="match status" value="2"/>
</dbReference>
<feature type="transmembrane region" description="Helical" evidence="2">
    <location>
        <begin position="337"/>
        <end position="357"/>
    </location>
</feature>
<dbReference type="PANTHER" id="PTHR11360:SF251">
    <property type="entry name" value="MAJOR FACILITATOR SUPERFAMILY (MFS) PROFILE DOMAIN-CONTAINING PROTEIN"/>
    <property type="match status" value="1"/>
</dbReference>
<dbReference type="KEGG" id="bgt:106067369"/>
<keyword evidence="2" id="KW-0812">Transmembrane</keyword>
<dbReference type="Pfam" id="PF07690">
    <property type="entry name" value="MFS_1"/>
    <property type="match status" value="1"/>
</dbReference>
<feature type="transmembrane region" description="Helical" evidence="2">
    <location>
        <begin position="141"/>
        <end position="162"/>
    </location>
</feature>
<dbReference type="InterPro" id="IPR011701">
    <property type="entry name" value="MFS"/>
</dbReference>
<accession>A0A2C9JTB4</accession>
<feature type="transmembrane region" description="Helical" evidence="2">
    <location>
        <begin position="203"/>
        <end position="222"/>
    </location>
</feature>
<feature type="transmembrane region" description="Helical" evidence="2">
    <location>
        <begin position="307"/>
        <end position="325"/>
    </location>
</feature>
<name>A0A2C9JTB4_BIOGL</name>
<feature type="compositionally biased region" description="Basic and acidic residues" evidence="1">
    <location>
        <begin position="524"/>
        <end position="533"/>
    </location>
</feature>
<feature type="region of interest" description="Disordered" evidence="1">
    <location>
        <begin position="524"/>
        <end position="562"/>
    </location>
</feature>